<dbReference type="Proteomes" id="UP000283530">
    <property type="component" value="Unassembled WGS sequence"/>
</dbReference>
<accession>A0A3S3Q474</accession>
<organism evidence="2 3">
    <name type="scientific">Cinnamomum micranthum f. kanehirae</name>
    <dbReference type="NCBI Taxonomy" id="337451"/>
    <lineage>
        <taxon>Eukaryota</taxon>
        <taxon>Viridiplantae</taxon>
        <taxon>Streptophyta</taxon>
        <taxon>Embryophyta</taxon>
        <taxon>Tracheophyta</taxon>
        <taxon>Spermatophyta</taxon>
        <taxon>Magnoliopsida</taxon>
        <taxon>Magnoliidae</taxon>
        <taxon>Laurales</taxon>
        <taxon>Lauraceae</taxon>
        <taxon>Cinnamomum</taxon>
    </lineage>
</organism>
<evidence type="ECO:0000256" key="1">
    <source>
        <dbReference type="SAM" id="MobiDB-lite"/>
    </source>
</evidence>
<evidence type="ECO:0000313" key="2">
    <source>
        <dbReference type="EMBL" id="RWR78436.1"/>
    </source>
</evidence>
<dbReference type="OrthoDB" id="1751340at2759"/>
<gene>
    <name evidence="2" type="ORF">CKAN_00696700</name>
</gene>
<feature type="region of interest" description="Disordered" evidence="1">
    <location>
        <begin position="186"/>
        <end position="208"/>
    </location>
</feature>
<reference evidence="2 3" key="1">
    <citation type="journal article" date="2019" name="Nat. Plants">
        <title>Stout camphor tree genome fills gaps in understanding of flowering plant genome evolution.</title>
        <authorList>
            <person name="Chaw S.M."/>
            <person name="Liu Y.C."/>
            <person name="Wu Y.W."/>
            <person name="Wang H.Y."/>
            <person name="Lin C.I."/>
            <person name="Wu C.S."/>
            <person name="Ke H.M."/>
            <person name="Chang L.Y."/>
            <person name="Hsu C.Y."/>
            <person name="Yang H.T."/>
            <person name="Sudianto E."/>
            <person name="Hsu M.H."/>
            <person name="Wu K.P."/>
            <person name="Wang L.N."/>
            <person name="Leebens-Mack J.H."/>
            <person name="Tsai I.J."/>
        </authorList>
    </citation>
    <scope>NUCLEOTIDE SEQUENCE [LARGE SCALE GENOMIC DNA]</scope>
    <source>
        <strain evidence="3">cv. Chaw 1501</strain>
        <tissue evidence="2">Young leaves</tissue>
    </source>
</reference>
<comment type="caution">
    <text evidence="2">The sequence shown here is derived from an EMBL/GenBank/DDBJ whole genome shotgun (WGS) entry which is preliminary data.</text>
</comment>
<evidence type="ECO:0000313" key="3">
    <source>
        <dbReference type="Proteomes" id="UP000283530"/>
    </source>
</evidence>
<keyword evidence="3" id="KW-1185">Reference proteome</keyword>
<dbReference type="AlphaFoldDB" id="A0A3S3Q474"/>
<sequence>MLCSPPKLEVLNPPLLIQASLSVIILVPILFPSSPPSIKSLTTLAISSLFTTPLSPAVSLTATFRFSTRINAFVLCSACSGNAIMGTPCTMLSCVEFHPQCQRNPPVDPWLRTSICGTHKGTTWPSPLVLSKNPSGRKSNGSCWLPFTPKYDAHASLQVEIDGQRQEVPRVENVWWDPNFIGDIESSRSEEIDDKRGEVVGRFEPEGL</sequence>
<name>A0A3S3Q474_9MAGN</name>
<dbReference type="EMBL" id="QPKB01000003">
    <property type="protein sequence ID" value="RWR78436.1"/>
    <property type="molecule type" value="Genomic_DNA"/>
</dbReference>
<proteinExistence type="predicted"/>
<protein>
    <submittedName>
        <fullName evidence="2">Uncharacterized protein</fullName>
    </submittedName>
</protein>